<reference evidence="4 5" key="1">
    <citation type="journal article" date="2019" name="Plant Biotechnol. J.">
        <title>The red bayberry genome and genetic basis of sex determination.</title>
        <authorList>
            <person name="Jia H.M."/>
            <person name="Jia H.J."/>
            <person name="Cai Q.L."/>
            <person name="Wang Y."/>
            <person name="Zhao H.B."/>
            <person name="Yang W.F."/>
            <person name="Wang G.Y."/>
            <person name="Li Y.H."/>
            <person name="Zhan D.L."/>
            <person name="Shen Y.T."/>
            <person name="Niu Q.F."/>
            <person name="Chang L."/>
            <person name="Qiu J."/>
            <person name="Zhao L."/>
            <person name="Xie H.B."/>
            <person name="Fu W.Y."/>
            <person name="Jin J."/>
            <person name="Li X.W."/>
            <person name="Jiao Y."/>
            <person name="Zhou C.C."/>
            <person name="Tu T."/>
            <person name="Chai C.Y."/>
            <person name="Gao J.L."/>
            <person name="Fan L.J."/>
            <person name="van de Weg E."/>
            <person name="Wang J.Y."/>
            <person name="Gao Z.S."/>
        </authorList>
    </citation>
    <scope>NUCLEOTIDE SEQUENCE [LARGE SCALE GENOMIC DNA]</scope>
    <source>
        <tissue evidence="4">Leaves</tissue>
    </source>
</reference>
<name>A0A6A1WMF4_9ROSI</name>
<dbReference type="PANTHER" id="PTHR46836:SF8">
    <property type="entry name" value="AFADIN"/>
    <property type="match status" value="1"/>
</dbReference>
<feature type="region of interest" description="Disordered" evidence="1">
    <location>
        <begin position="88"/>
        <end position="182"/>
    </location>
</feature>
<dbReference type="EMBL" id="RXIC02000020">
    <property type="protein sequence ID" value="KAB1224000.1"/>
    <property type="molecule type" value="Genomic_DNA"/>
</dbReference>
<evidence type="ECO:0008006" key="6">
    <source>
        <dbReference type="Google" id="ProtNLM"/>
    </source>
</evidence>
<gene>
    <name evidence="4" type="ORF">CJ030_MR2G007952</name>
</gene>
<evidence type="ECO:0000259" key="2">
    <source>
        <dbReference type="Pfam" id="PF12552"/>
    </source>
</evidence>
<protein>
    <recommendedName>
        <fullName evidence="6">DUF4378 domain-containing protein</fullName>
    </recommendedName>
</protein>
<accession>A0A6A1WMF4</accession>
<feature type="region of interest" description="Disordered" evidence="1">
    <location>
        <begin position="373"/>
        <end position="398"/>
    </location>
</feature>
<dbReference type="AlphaFoldDB" id="A0A6A1WMF4"/>
<feature type="compositionally biased region" description="Polar residues" evidence="1">
    <location>
        <begin position="9"/>
        <end position="27"/>
    </location>
</feature>
<evidence type="ECO:0000313" key="4">
    <source>
        <dbReference type="EMBL" id="KAB1224000.1"/>
    </source>
</evidence>
<keyword evidence="5" id="KW-1185">Reference proteome</keyword>
<feature type="compositionally biased region" description="Polar residues" evidence="1">
    <location>
        <begin position="170"/>
        <end position="182"/>
    </location>
</feature>
<feature type="compositionally biased region" description="Basic residues" evidence="1">
    <location>
        <begin position="278"/>
        <end position="287"/>
    </location>
</feature>
<evidence type="ECO:0000313" key="5">
    <source>
        <dbReference type="Proteomes" id="UP000516437"/>
    </source>
</evidence>
<feature type="region of interest" description="Disordered" evidence="1">
    <location>
        <begin position="1"/>
        <end position="59"/>
    </location>
</feature>
<sequence length="991" mass="109575">MEHLRKNRSNIASITDRSSGQRFSSTGRPHRGDKQVLKQKTSLKSVSDPSSCSSGSTEEDTFTFELGWRSSKQTVGTPMKKLLAEEMLRETESKRRSSSVIAKLMGLDGLPPQQPAQKQQKKSTESCTRKTTVERAQKSATFYDHRSSRRSSKEQEDFKDVFEVPEASKMETSSCTSQGATDSKLTDAEMAFIRQKFMDAKRLSSDQKLQDSKEFQDALEVLDSNKDRLLKFLQQPDSLFSKHLHDLQGAPPQPHCGHVAVVELSDAQKYESSELRKPLRRTPRKNYSRSPQKHCDGLFSHCDSRHAACNTLSSTKNRFEGKDKLVTLPTSIVVLKPNLGKAQNGTNSASSACSSHPFLSDCTEHMEFLSVKNRKGDFRGTKNSPDNGGLSRPQSRESKEIAREITKQMRNNLSSGSMNFSSAGFRGYAGDESSCDMSGNESEAITIDSRNTHIWSNGYKPSSSHSAESSVCREAKKRLSERWKMTHKSQELGVVNRGSTLAEMLAIPDKELVSGNLDGTIGGDGIGGQFAGDNGRSVLVEPLGISSRDGWKDGSVRKLSRSRSLPASSTAFGSPTTSICSEALYDDRYFIPKETLKKERSKRAKGNYSLREVAVDRNSRSSSKKSISSSCIVREINEHSTEIHASSSEVKSSPESIHPSETDLMIFDSLPTNVNDTSPFPENGGDVGDDHMALPSETPDELLADVSACVAVKEDISAGGRDMLLTQEPPIGPSEEGSVHLRHPLPGLESPVSSKEADQPSPVSVLELPFTDDLSSCSECFEGLNADLQGLRVQLQLLKLESEAYAEGSMLLSSDEDVGEESIFNEKGDFRKEESWEPSYVIDVLNDSGLNNVDADAFMDTWHSPECPVHPSIFEALEKKYSSETSCPRYERRLLFDRINSGLVEIYQKFMDPHPWSRSATRIGRNWIKGGLRDHLYVLLAGQEQKSKEDTLGELLTGESHWLALGDDIDVISREIEKLLTDEIVAEVVAM</sequence>
<dbReference type="PANTHER" id="PTHR46836">
    <property type="entry name" value="AFADIN"/>
    <property type="match status" value="1"/>
</dbReference>
<evidence type="ECO:0000256" key="1">
    <source>
        <dbReference type="SAM" id="MobiDB-lite"/>
    </source>
</evidence>
<proteinExistence type="predicted"/>
<dbReference type="InterPro" id="IPR025486">
    <property type="entry name" value="DUF4378"/>
</dbReference>
<organism evidence="4 5">
    <name type="scientific">Morella rubra</name>
    <name type="common">Chinese bayberry</name>
    <dbReference type="NCBI Taxonomy" id="262757"/>
    <lineage>
        <taxon>Eukaryota</taxon>
        <taxon>Viridiplantae</taxon>
        <taxon>Streptophyta</taxon>
        <taxon>Embryophyta</taxon>
        <taxon>Tracheophyta</taxon>
        <taxon>Spermatophyta</taxon>
        <taxon>Magnoliopsida</taxon>
        <taxon>eudicotyledons</taxon>
        <taxon>Gunneridae</taxon>
        <taxon>Pentapetalae</taxon>
        <taxon>rosids</taxon>
        <taxon>fabids</taxon>
        <taxon>Fagales</taxon>
        <taxon>Myricaceae</taxon>
        <taxon>Morella</taxon>
    </lineage>
</organism>
<feature type="compositionally biased region" description="Low complexity" evidence="1">
    <location>
        <begin position="42"/>
        <end position="56"/>
    </location>
</feature>
<dbReference type="OrthoDB" id="1925259at2759"/>
<dbReference type="Proteomes" id="UP000516437">
    <property type="component" value="Chromosome 2"/>
</dbReference>
<feature type="domain" description="DUF3741" evidence="2">
    <location>
        <begin position="194"/>
        <end position="238"/>
    </location>
</feature>
<feature type="compositionally biased region" description="Basic and acidic residues" evidence="1">
    <location>
        <begin position="122"/>
        <end position="169"/>
    </location>
</feature>
<feature type="domain" description="DUF4378" evidence="3">
    <location>
        <begin position="839"/>
        <end position="987"/>
    </location>
</feature>
<dbReference type="InterPro" id="IPR022212">
    <property type="entry name" value="DUF3741"/>
</dbReference>
<comment type="caution">
    <text evidence="4">The sequence shown here is derived from an EMBL/GenBank/DDBJ whole genome shotgun (WGS) entry which is preliminary data.</text>
</comment>
<evidence type="ECO:0000259" key="3">
    <source>
        <dbReference type="Pfam" id="PF14309"/>
    </source>
</evidence>
<feature type="region of interest" description="Disordered" evidence="1">
    <location>
        <begin position="723"/>
        <end position="760"/>
    </location>
</feature>
<dbReference type="Pfam" id="PF12552">
    <property type="entry name" value="DUF3741"/>
    <property type="match status" value="1"/>
</dbReference>
<dbReference type="Pfam" id="PF14309">
    <property type="entry name" value="DUF4378"/>
    <property type="match status" value="1"/>
</dbReference>
<feature type="region of interest" description="Disordered" evidence="1">
    <location>
        <begin position="271"/>
        <end position="291"/>
    </location>
</feature>